<evidence type="ECO:0000256" key="4">
    <source>
        <dbReference type="ARBA" id="ARBA00022490"/>
    </source>
</evidence>
<dbReference type="SUPFAM" id="SSF53067">
    <property type="entry name" value="Actin-like ATPase domain"/>
    <property type="match status" value="2"/>
</dbReference>
<accession>A0A1H1V468</accession>
<dbReference type="InterPro" id="IPR000905">
    <property type="entry name" value="Gcp-like_dom"/>
</dbReference>
<sequence>MTTLLAIDTATEACSAALLHGDRLFHRFEIIPRMHAQRLLPMVDELLTESGVILDELDALVFGRGPGAFTGVRIATGMVQGLAFASGKPVIAVSNLAALAQRGWREQGAERVCAAIDARMDEVYWGCFRLVEGVMQPVSEEVVCSPERVSVPDGFEPQFGCGTGWSYVDRLAVKVPATGADYLPDARDLIDLALPAWRSGATLDAADAQPIYLRDQVATPKGR</sequence>
<dbReference type="PANTHER" id="PTHR11735:SF11">
    <property type="entry name" value="TRNA THREONYLCARBAMOYLADENOSINE BIOSYNTHESIS PROTEIN TSAB"/>
    <property type="match status" value="1"/>
</dbReference>
<evidence type="ECO:0000256" key="5">
    <source>
        <dbReference type="ARBA" id="ARBA00022694"/>
    </source>
</evidence>
<keyword evidence="5" id="KW-0819">tRNA processing</keyword>
<dbReference type="STRING" id="487184.SAMN05216421_2211"/>
<comment type="subcellular location">
    <subcellularLocation>
        <location evidence="1">Cytoplasm</location>
    </subcellularLocation>
</comment>
<name>A0A1H1V468_9GAMM</name>
<dbReference type="GO" id="GO:0002949">
    <property type="term" value="P:tRNA threonylcarbamoyladenosine modification"/>
    <property type="evidence" value="ECO:0007669"/>
    <property type="project" value="InterPro"/>
</dbReference>
<feature type="domain" description="Gcp-like" evidence="7">
    <location>
        <begin position="30"/>
        <end position="151"/>
    </location>
</feature>
<reference evidence="9" key="1">
    <citation type="submission" date="2016-10" db="EMBL/GenBank/DDBJ databases">
        <authorList>
            <person name="Varghese N."/>
            <person name="Submissions S."/>
        </authorList>
    </citation>
    <scope>NUCLEOTIDE SEQUENCE [LARGE SCALE GENOMIC DNA]</scope>
    <source>
        <strain evidence="9">NRRL B-51270</strain>
    </source>
</reference>
<dbReference type="CDD" id="cd24032">
    <property type="entry name" value="ASKHA_NBD_TsaB"/>
    <property type="match status" value="1"/>
</dbReference>
<keyword evidence="9" id="KW-1185">Reference proteome</keyword>
<dbReference type="GO" id="GO:0005829">
    <property type="term" value="C:cytosol"/>
    <property type="evidence" value="ECO:0007669"/>
    <property type="project" value="TreeGrafter"/>
</dbReference>
<comment type="similarity">
    <text evidence="2">Belongs to the KAE1 / TsaD family. TsaB subfamily.</text>
</comment>
<evidence type="ECO:0000313" key="9">
    <source>
        <dbReference type="Proteomes" id="UP000243207"/>
    </source>
</evidence>
<dbReference type="RefSeq" id="WP_093394530.1">
    <property type="nucleotide sequence ID" value="NZ_LT629736.1"/>
</dbReference>
<dbReference type="Gene3D" id="3.30.420.40">
    <property type="match status" value="2"/>
</dbReference>
<evidence type="ECO:0000256" key="1">
    <source>
        <dbReference type="ARBA" id="ARBA00004496"/>
    </source>
</evidence>
<proteinExistence type="inferred from homology"/>
<dbReference type="AlphaFoldDB" id="A0A1H1V468"/>
<dbReference type="InterPro" id="IPR022496">
    <property type="entry name" value="T6A_TsaB"/>
</dbReference>
<evidence type="ECO:0000259" key="7">
    <source>
        <dbReference type="Pfam" id="PF00814"/>
    </source>
</evidence>
<evidence type="ECO:0000256" key="6">
    <source>
        <dbReference type="ARBA" id="ARBA00032446"/>
    </source>
</evidence>
<protein>
    <recommendedName>
        <fullName evidence="3">tRNA threonylcarbamoyladenosine biosynthesis protein TsaB</fullName>
    </recommendedName>
    <alternativeName>
        <fullName evidence="6">t(6)A37 threonylcarbamoyladenosine biosynthesis protein TsaB</fullName>
    </alternativeName>
</protein>
<keyword evidence="4" id="KW-0963">Cytoplasm</keyword>
<gene>
    <name evidence="8" type="ORF">SAMN05216421_2211</name>
</gene>
<dbReference type="InterPro" id="IPR043129">
    <property type="entry name" value="ATPase_NBD"/>
</dbReference>
<dbReference type="Proteomes" id="UP000243207">
    <property type="component" value="Chromosome I"/>
</dbReference>
<evidence type="ECO:0000256" key="3">
    <source>
        <dbReference type="ARBA" id="ARBA00019012"/>
    </source>
</evidence>
<dbReference type="PANTHER" id="PTHR11735">
    <property type="entry name" value="TRNA N6-ADENOSINE THREONYLCARBAMOYLTRANSFERASE"/>
    <property type="match status" value="1"/>
</dbReference>
<dbReference type="NCBIfam" id="TIGR03725">
    <property type="entry name" value="T6A_YeaZ"/>
    <property type="match status" value="1"/>
</dbReference>
<dbReference type="Pfam" id="PF00814">
    <property type="entry name" value="TsaD"/>
    <property type="match status" value="1"/>
</dbReference>
<dbReference type="OrthoDB" id="9809995at2"/>
<dbReference type="FunFam" id="3.30.420.40:FF:000097">
    <property type="entry name" value="tRNA threonylcarbamoyladenosine biosynthesis protein TsaB"/>
    <property type="match status" value="1"/>
</dbReference>
<dbReference type="EMBL" id="LT629736">
    <property type="protein sequence ID" value="SDS79522.1"/>
    <property type="molecule type" value="Genomic_DNA"/>
</dbReference>
<evidence type="ECO:0000256" key="2">
    <source>
        <dbReference type="ARBA" id="ARBA00010493"/>
    </source>
</evidence>
<organism evidence="8 9">
    <name type="scientific">Halopseudomonas xinjiangensis</name>
    <dbReference type="NCBI Taxonomy" id="487184"/>
    <lineage>
        <taxon>Bacteria</taxon>
        <taxon>Pseudomonadati</taxon>
        <taxon>Pseudomonadota</taxon>
        <taxon>Gammaproteobacteria</taxon>
        <taxon>Pseudomonadales</taxon>
        <taxon>Pseudomonadaceae</taxon>
        <taxon>Halopseudomonas</taxon>
    </lineage>
</organism>
<evidence type="ECO:0000313" key="8">
    <source>
        <dbReference type="EMBL" id="SDS79522.1"/>
    </source>
</evidence>